<gene>
    <name evidence="3" type="ORF">LF923_0001960</name>
</gene>
<dbReference type="PANTHER" id="PTHR35149">
    <property type="entry name" value="SLL5132 PROTEIN"/>
    <property type="match status" value="1"/>
</dbReference>
<dbReference type="EMBL" id="CP162411">
    <property type="protein sequence ID" value="XDL15065.1"/>
    <property type="molecule type" value="Genomic_DNA"/>
</dbReference>
<dbReference type="RefSeq" id="WP_226100027.1">
    <property type="nucleotide sequence ID" value="NZ_CP162411.1"/>
</dbReference>
<reference evidence="3" key="1">
    <citation type="submission" date="2024-07" db="EMBL/GenBank/DDBJ databases">
        <authorList>
            <person name="Pedron J."/>
        </authorList>
    </citation>
    <scope>NUCLEOTIDE SEQUENCE</scope>
    <source>
        <strain evidence="3">A642-S2-A17</strain>
    </source>
</reference>
<evidence type="ECO:0000313" key="3">
    <source>
        <dbReference type="EMBL" id="XDL15065.1"/>
    </source>
</evidence>
<feature type="domain" description="GmrSD restriction endonucleases N-terminal" evidence="1">
    <location>
        <begin position="14"/>
        <end position="238"/>
    </location>
</feature>
<dbReference type="InterPro" id="IPR004919">
    <property type="entry name" value="GmrSD_N"/>
</dbReference>
<evidence type="ECO:0000259" key="1">
    <source>
        <dbReference type="Pfam" id="PF03235"/>
    </source>
</evidence>
<organism evidence="3">
    <name type="scientific">Dickeya oryzae</name>
    <dbReference type="NCBI Taxonomy" id="1240404"/>
    <lineage>
        <taxon>Bacteria</taxon>
        <taxon>Pseudomonadati</taxon>
        <taxon>Pseudomonadota</taxon>
        <taxon>Gammaproteobacteria</taxon>
        <taxon>Enterobacterales</taxon>
        <taxon>Pectobacteriaceae</taxon>
        <taxon>Dickeya</taxon>
    </lineage>
</organism>
<dbReference type="AlphaFoldDB" id="A0AB39IGL0"/>
<dbReference type="Pfam" id="PF03235">
    <property type="entry name" value="GmrSD_N"/>
    <property type="match status" value="1"/>
</dbReference>
<protein>
    <submittedName>
        <fullName evidence="3">DUF262 domain-containing protein</fullName>
    </submittedName>
</protein>
<name>A0AB39IGL0_9GAMM</name>
<sequence length="633" mass="73589">MQISFDRKTITNCLQQNFVLPTFQRDYKWELKHLQDLMSDIQDSFFDNWEPEHGRRTVLGYAPYFLGTIIVTPVEEGANLIVDGQQRITTLTYILCYFHRMKNLNPELNISSIDNTIRRQVAGENSFNLSAEGARKQLFDALMDDCKDEIDFCSKIDSISDKDPGTIKIWTLYQKIDSLIDSRIKDNNLLPHFVDYLTECVYLFQIGVDKERDGHKVFVTMNDRGLKLSPIDLLKGFLLSGILEDDQNQEAHNIWTENINKLNKIGIDEDSNFFKTWLRSKYAKTMRGKKKGDESGDFEIISDSYHRWVIENKEQLALNNSDDFFDIITKEIKYHVDTFSFIKECEKEYNQEYPHIFFNGARDFTSQAMVILSALNHSDSTTEKNNKIKILSYYLDFWATARTLEGKANTYDNVRDLMFNLCLELRGKKYSQIREILFSKINEIEGIIPQIVTINFETIKRQELLRLLGRLADYLELGIDSTSAVGFKTYADRTLDNRTFDIEHLISDQFAQVNEMLRTAGKAEFSSLSEFNSARNNIGGLILLPRSRNRSMKDMMYTEKLERYSGENILAQTLCEQFYLNQPNYIRFKESTGVDCTAIPIIDKDSIIIRADLYKTIAHKLWSLDAMKSLFPE</sequence>
<proteinExistence type="predicted"/>
<dbReference type="Pfam" id="PF07510">
    <property type="entry name" value="GmrSD_C"/>
    <property type="match status" value="1"/>
</dbReference>
<feature type="domain" description="GmrSD restriction endonucleases C-terminal" evidence="2">
    <location>
        <begin position="490"/>
        <end position="569"/>
    </location>
</feature>
<dbReference type="InterPro" id="IPR011089">
    <property type="entry name" value="GmrSD_C"/>
</dbReference>
<accession>A0AB39IGL0</accession>
<dbReference type="PANTHER" id="PTHR35149:SF2">
    <property type="entry name" value="DUF262 DOMAIN-CONTAINING PROTEIN"/>
    <property type="match status" value="1"/>
</dbReference>
<evidence type="ECO:0000259" key="2">
    <source>
        <dbReference type="Pfam" id="PF07510"/>
    </source>
</evidence>